<evidence type="ECO:0000313" key="3">
    <source>
        <dbReference type="Proteomes" id="UP000244934"/>
    </source>
</evidence>
<accession>A0A2R8CIV3</accession>
<dbReference type="Gene3D" id="3.30.420.40">
    <property type="match status" value="2"/>
</dbReference>
<reference evidence="3" key="1">
    <citation type="submission" date="2018-03" db="EMBL/GenBank/DDBJ databases">
        <authorList>
            <person name="Navarro De La Torre S."/>
        </authorList>
    </citation>
    <scope>NUCLEOTIDE SEQUENCE [LARGE SCALE GENOMIC DNA]</scope>
    <source>
        <strain evidence="3">EAod3</strain>
    </source>
</reference>
<sequence>MQREQSIIGRSSDRAAKRKFIINEIRRLGQLSRSALAESTGLSPATVSSIVSELLEEDLVVEDTASVSAGGRRPTPMRINYTTRLAIGIKLKSDSIECLLTDMSTAPIDKLTKALPSLDPEAVCQICEEAIAQLMETQARDTKNLIGVGVSIPAFVDAETGVCKTSHRFGWKDIHFAGMLQNKLGIPVKIEDDSHAFALAHALFGVGINHASFATVAVGEGISYEMILDGKLHRGNTGAAGKLGHMCHDPHGARCECGRYGCLQVKNSISGMLSTLDLNDPQWSFRTRLDRLLACLASGDEKALSTVRDAGYTVGKYLADMTAVTDVDPVVIGGEVVELGEYFFDAFNKALNKYSLHGPIRTYIDNEDNFWSRGAAALVTQEVFGF</sequence>
<comment type="similarity">
    <text evidence="1">Belongs to the ROK (NagC/XylR) family.</text>
</comment>
<dbReference type="InterPro" id="IPR011991">
    <property type="entry name" value="ArsR-like_HTH"/>
</dbReference>
<name>A0A2R8CIV3_9GAMM</name>
<dbReference type="GO" id="GO:0006355">
    <property type="term" value="P:regulation of DNA-templated transcription"/>
    <property type="evidence" value="ECO:0007669"/>
    <property type="project" value="UniProtKB-ARBA"/>
</dbReference>
<dbReference type="SUPFAM" id="SSF46785">
    <property type="entry name" value="Winged helix' DNA-binding domain"/>
    <property type="match status" value="1"/>
</dbReference>
<dbReference type="EMBL" id="ONZI01000001">
    <property type="protein sequence ID" value="SPJ32816.1"/>
    <property type="molecule type" value="Genomic_DNA"/>
</dbReference>
<dbReference type="InterPro" id="IPR000600">
    <property type="entry name" value="ROK"/>
</dbReference>
<dbReference type="Pfam" id="PF13412">
    <property type="entry name" value="HTH_24"/>
    <property type="match status" value="1"/>
</dbReference>
<gene>
    <name evidence="2" type="primary">nagC_2</name>
    <name evidence="2" type="ORF">KSP9073_00817</name>
</gene>
<organism evidence="2 3">
    <name type="scientific">Kushneria phyllosphaerae</name>
    <dbReference type="NCBI Taxonomy" id="2100822"/>
    <lineage>
        <taxon>Bacteria</taxon>
        <taxon>Pseudomonadati</taxon>
        <taxon>Pseudomonadota</taxon>
        <taxon>Gammaproteobacteria</taxon>
        <taxon>Oceanospirillales</taxon>
        <taxon>Halomonadaceae</taxon>
        <taxon>Kushneria</taxon>
    </lineage>
</organism>
<dbReference type="InterPro" id="IPR036390">
    <property type="entry name" value="WH_DNA-bd_sf"/>
</dbReference>
<dbReference type="InterPro" id="IPR043129">
    <property type="entry name" value="ATPase_NBD"/>
</dbReference>
<dbReference type="OrthoDB" id="8595273at2"/>
<evidence type="ECO:0000256" key="1">
    <source>
        <dbReference type="ARBA" id="ARBA00006479"/>
    </source>
</evidence>
<evidence type="ECO:0000313" key="2">
    <source>
        <dbReference type="EMBL" id="SPJ32816.1"/>
    </source>
</evidence>
<dbReference type="Proteomes" id="UP000244934">
    <property type="component" value="Unassembled WGS sequence"/>
</dbReference>
<dbReference type="CDD" id="cd00090">
    <property type="entry name" value="HTH_ARSR"/>
    <property type="match status" value="1"/>
</dbReference>
<dbReference type="SUPFAM" id="SSF53067">
    <property type="entry name" value="Actin-like ATPase domain"/>
    <property type="match status" value="1"/>
</dbReference>
<proteinExistence type="inferred from homology"/>
<dbReference type="PANTHER" id="PTHR18964">
    <property type="entry name" value="ROK (REPRESSOR, ORF, KINASE) FAMILY"/>
    <property type="match status" value="1"/>
</dbReference>
<dbReference type="Pfam" id="PF00480">
    <property type="entry name" value="ROK"/>
    <property type="match status" value="1"/>
</dbReference>
<protein>
    <submittedName>
        <fullName evidence="2">N-acetylglucosamine repressor</fullName>
    </submittedName>
</protein>
<dbReference type="InterPro" id="IPR036388">
    <property type="entry name" value="WH-like_DNA-bd_sf"/>
</dbReference>
<dbReference type="AlphaFoldDB" id="A0A2R8CIV3"/>
<dbReference type="Gene3D" id="1.10.10.10">
    <property type="entry name" value="Winged helix-like DNA-binding domain superfamily/Winged helix DNA-binding domain"/>
    <property type="match status" value="1"/>
</dbReference>
<dbReference type="PANTHER" id="PTHR18964:SF149">
    <property type="entry name" value="BIFUNCTIONAL UDP-N-ACETYLGLUCOSAMINE 2-EPIMERASE_N-ACETYLMANNOSAMINE KINASE"/>
    <property type="match status" value="1"/>
</dbReference>
<keyword evidence="3" id="KW-1185">Reference proteome</keyword>